<dbReference type="Pfam" id="PF01514">
    <property type="entry name" value="YscJ_FliF"/>
    <property type="match status" value="1"/>
</dbReference>
<name>A0A5M6IW74_9PROT</name>
<dbReference type="InterPro" id="IPR000067">
    <property type="entry name" value="FlgMring_FliF"/>
</dbReference>
<reference evidence="14 15" key="1">
    <citation type="submission" date="2019-09" db="EMBL/GenBank/DDBJ databases">
        <title>Genome sequence of Rhodovastum atsumiense, a diverse member of the Acetobacteraceae family of non-sulfur purple photosynthetic bacteria.</title>
        <authorList>
            <person name="Meyer T."/>
            <person name="Kyndt J."/>
        </authorList>
    </citation>
    <scope>NUCLEOTIDE SEQUENCE [LARGE SCALE GENOMIC DNA]</scope>
    <source>
        <strain evidence="14 15">DSM 21279</strain>
    </source>
</reference>
<gene>
    <name evidence="14" type="primary">fliF</name>
    <name evidence="14" type="ORF">F1189_09865</name>
</gene>
<dbReference type="InterPro" id="IPR043427">
    <property type="entry name" value="YscJ/FliF"/>
</dbReference>
<sequence length="553" mass="58930">MKALLDGLKALGTARLAAMAAVGAGMLGLLALLMLRGPTERMALLYAELDPREAGQMAELLDRQRVPHQLGAGGAQILVPADQVARARLLLAKDGLPTGGSIGYELFDRSDNLTSSQFQQNLNQARALEGELARTIRSLSGVRAARVHLVLPRREPFARDRQDAQASVVLTMVGTARMDHEGVQAILNLVSSAVPGLRAQNVAVIDNRGNVLARAGAPVAAAAAQNAEELRRGIEMRIARAVEDMLDRGLGPGRSRAEASIEMDFDQVHETQERFDPDGQVVRSSQTVNGNSRSTEAASNVSVQNNLPNADAGREGAGSQEQKQEETTNYEIGKTVRTLVREQPQLRRVSLAVLVDGAEERAPDGTVLWRARTPEELERIDRLVRSAIGFDERRGDHVEVVNMRFFSDPAGAADAQGLLGLPLERADLMRLAQTGVLAIVALAALLLVLRPMALRITAAADASALAGPDAAAAVLAGGRGMGAPALPGGTSAAMLAGAEAATVPLLQDESMVRLANIDGQMRASSLRRLAELVDKHPEESLMILRAWMQQENA</sequence>
<comment type="subcellular location">
    <subcellularLocation>
        <location evidence="1 9">Bacterial flagellum basal body</location>
    </subcellularLocation>
    <subcellularLocation>
        <location evidence="2">Cell membrane</location>
        <topology evidence="2">Multi-pass membrane protein</topology>
    </subcellularLocation>
</comment>
<feature type="transmembrane region" description="Helical" evidence="11">
    <location>
        <begin position="431"/>
        <end position="449"/>
    </location>
</feature>
<keyword evidence="14" id="KW-0966">Cell projection</keyword>
<evidence type="ECO:0000259" key="13">
    <source>
        <dbReference type="Pfam" id="PF08345"/>
    </source>
</evidence>
<keyword evidence="14" id="KW-0969">Cilium</keyword>
<dbReference type="InterPro" id="IPR045851">
    <property type="entry name" value="AMP-bd_C_sf"/>
</dbReference>
<dbReference type="PANTHER" id="PTHR30046:SF0">
    <property type="entry name" value="FLAGELLAR M-RING PROTEIN"/>
    <property type="match status" value="1"/>
</dbReference>
<dbReference type="EMBL" id="VWPK01000012">
    <property type="protein sequence ID" value="KAA5612471.1"/>
    <property type="molecule type" value="Genomic_DNA"/>
</dbReference>
<dbReference type="GO" id="GO:0005886">
    <property type="term" value="C:plasma membrane"/>
    <property type="evidence" value="ECO:0007669"/>
    <property type="project" value="UniProtKB-SubCell"/>
</dbReference>
<accession>A0A5M6IW74</accession>
<dbReference type="GO" id="GO:0003774">
    <property type="term" value="F:cytoskeletal motor activity"/>
    <property type="evidence" value="ECO:0007669"/>
    <property type="project" value="InterPro"/>
</dbReference>
<evidence type="ECO:0000256" key="7">
    <source>
        <dbReference type="ARBA" id="ARBA00023136"/>
    </source>
</evidence>
<feature type="transmembrane region" description="Helical" evidence="11">
    <location>
        <begin position="12"/>
        <end position="35"/>
    </location>
</feature>
<comment type="caution">
    <text evidence="14">The sequence shown here is derived from an EMBL/GenBank/DDBJ whole genome shotgun (WGS) entry which is preliminary data.</text>
</comment>
<dbReference type="GO" id="GO:0071973">
    <property type="term" value="P:bacterial-type flagellum-dependent cell motility"/>
    <property type="evidence" value="ECO:0007669"/>
    <property type="project" value="InterPro"/>
</dbReference>
<dbReference type="InterPro" id="IPR006182">
    <property type="entry name" value="FliF_N_dom"/>
</dbReference>
<keyword evidence="5 11" id="KW-0812">Transmembrane</keyword>
<keyword evidence="14" id="KW-0282">Flagellum</keyword>
<feature type="region of interest" description="Disordered" evidence="10">
    <location>
        <begin position="272"/>
        <end position="330"/>
    </location>
</feature>
<dbReference type="AlphaFoldDB" id="A0A5M6IW74"/>
<evidence type="ECO:0000313" key="15">
    <source>
        <dbReference type="Proteomes" id="UP000325255"/>
    </source>
</evidence>
<dbReference type="GO" id="GO:0009431">
    <property type="term" value="C:bacterial-type flagellum basal body, MS ring"/>
    <property type="evidence" value="ECO:0007669"/>
    <property type="project" value="InterPro"/>
</dbReference>
<evidence type="ECO:0000256" key="3">
    <source>
        <dbReference type="ARBA" id="ARBA00007971"/>
    </source>
</evidence>
<comment type="similarity">
    <text evidence="3 9">Belongs to the FliF family.</text>
</comment>
<protein>
    <recommendedName>
        <fullName evidence="9">Flagellar M-ring protein</fullName>
    </recommendedName>
</protein>
<evidence type="ECO:0000256" key="6">
    <source>
        <dbReference type="ARBA" id="ARBA00022989"/>
    </source>
</evidence>
<organism evidence="14 15">
    <name type="scientific">Rhodovastum atsumiense</name>
    <dbReference type="NCBI Taxonomy" id="504468"/>
    <lineage>
        <taxon>Bacteria</taxon>
        <taxon>Pseudomonadati</taxon>
        <taxon>Pseudomonadota</taxon>
        <taxon>Alphaproteobacteria</taxon>
        <taxon>Acetobacterales</taxon>
        <taxon>Acetobacteraceae</taxon>
        <taxon>Rhodovastum</taxon>
    </lineage>
</organism>
<dbReference type="Proteomes" id="UP000325255">
    <property type="component" value="Unassembled WGS sequence"/>
</dbReference>
<evidence type="ECO:0000256" key="8">
    <source>
        <dbReference type="ARBA" id="ARBA00023143"/>
    </source>
</evidence>
<evidence type="ECO:0000313" key="14">
    <source>
        <dbReference type="EMBL" id="KAA5612471.1"/>
    </source>
</evidence>
<feature type="domain" description="Flagellar M-ring N-terminal" evidence="12">
    <location>
        <begin position="40"/>
        <end position="213"/>
    </location>
</feature>
<evidence type="ECO:0000256" key="10">
    <source>
        <dbReference type="SAM" id="MobiDB-lite"/>
    </source>
</evidence>
<dbReference type="NCBIfam" id="TIGR00206">
    <property type="entry name" value="fliF"/>
    <property type="match status" value="1"/>
</dbReference>
<keyword evidence="7 11" id="KW-0472">Membrane</keyword>
<dbReference type="RefSeq" id="WP_150040570.1">
    <property type="nucleotide sequence ID" value="NZ_OW485601.1"/>
</dbReference>
<evidence type="ECO:0000259" key="12">
    <source>
        <dbReference type="Pfam" id="PF01514"/>
    </source>
</evidence>
<comment type="function">
    <text evidence="9">The M ring may be actively involved in energy transduction.</text>
</comment>
<dbReference type="OrthoDB" id="9807026at2"/>
<evidence type="ECO:0000256" key="5">
    <source>
        <dbReference type="ARBA" id="ARBA00022692"/>
    </source>
</evidence>
<feature type="domain" description="Flagellar M-ring C-terminal" evidence="13">
    <location>
        <begin position="246"/>
        <end position="405"/>
    </location>
</feature>
<evidence type="ECO:0000256" key="2">
    <source>
        <dbReference type="ARBA" id="ARBA00004651"/>
    </source>
</evidence>
<keyword evidence="4" id="KW-1003">Cell membrane</keyword>
<proteinExistence type="inferred from homology"/>
<dbReference type="Pfam" id="PF08345">
    <property type="entry name" value="YscJ_FliF_C"/>
    <property type="match status" value="1"/>
</dbReference>
<keyword evidence="6 11" id="KW-1133">Transmembrane helix</keyword>
<dbReference type="PRINTS" id="PR01009">
    <property type="entry name" value="FLGMRINGFLIF"/>
</dbReference>
<keyword evidence="8 9" id="KW-0975">Bacterial flagellum</keyword>
<feature type="compositionally biased region" description="Polar residues" evidence="10">
    <location>
        <begin position="282"/>
        <end position="308"/>
    </location>
</feature>
<keyword evidence="15" id="KW-1185">Reference proteome</keyword>
<dbReference type="PIRSF" id="PIRSF004862">
    <property type="entry name" value="FliF"/>
    <property type="match status" value="1"/>
</dbReference>
<dbReference type="PANTHER" id="PTHR30046">
    <property type="entry name" value="FLAGELLAR M-RING PROTEIN"/>
    <property type="match status" value="1"/>
</dbReference>
<evidence type="ECO:0000256" key="11">
    <source>
        <dbReference type="SAM" id="Phobius"/>
    </source>
</evidence>
<dbReference type="InterPro" id="IPR013556">
    <property type="entry name" value="Flag_M-ring_C"/>
</dbReference>
<evidence type="ECO:0000256" key="4">
    <source>
        <dbReference type="ARBA" id="ARBA00022475"/>
    </source>
</evidence>
<dbReference type="Gene3D" id="3.30.300.30">
    <property type="match status" value="1"/>
</dbReference>
<evidence type="ECO:0000256" key="1">
    <source>
        <dbReference type="ARBA" id="ARBA00004117"/>
    </source>
</evidence>
<evidence type="ECO:0000256" key="9">
    <source>
        <dbReference type="PIRNR" id="PIRNR004862"/>
    </source>
</evidence>